<evidence type="ECO:0000256" key="11">
    <source>
        <dbReference type="SAM" id="MobiDB-lite"/>
    </source>
</evidence>
<evidence type="ECO:0000259" key="12">
    <source>
        <dbReference type="PROSITE" id="PS50003"/>
    </source>
</evidence>
<keyword evidence="15" id="KW-1185">Reference proteome</keyword>
<dbReference type="SUPFAM" id="SSF56112">
    <property type="entry name" value="Protein kinase-like (PK-like)"/>
    <property type="match status" value="1"/>
</dbReference>
<dbReference type="Gene3D" id="1.10.510.10">
    <property type="entry name" value="Transferase(Phosphotransferase) domain 1"/>
    <property type="match status" value="1"/>
</dbReference>
<evidence type="ECO:0000256" key="8">
    <source>
        <dbReference type="ARBA" id="ARBA00048679"/>
    </source>
</evidence>
<evidence type="ECO:0000256" key="3">
    <source>
        <dbReference type="ARBA" id="ARBA00022679"/>
    </source>
</evidence>
<dbReference type="VEuPathDB" id="TriTrypDB:BSAL_63745"/>
<dbReference type="GO" id="GO:0004674">
    <property type="term" value="F:protein serine/threonine kinase activity"/>
    <property type="evidence" value="ECO:0007669"/>
    <property type="project" value="UniProtKB-KW"/>
</dbReference>
<dbReference type="EC" id="2.7.11.1" evidence="1"/>
<comment type="catalytic activity">
    <reaction evidence="7">
        <text>L-threonyl-[protein] + ATP = O-phospho-L-threonyl-[protein] + ADP + H(+)</text>
        <dbReference type="Rhea" id="RHEA:46608"/>
        <dbReference type="Rhea" id="RHEA-COMP:11060"/>
        <dbReference type="Rhea" id="RHEA-COMP:11605"/>
        <dbReference type="ChEBI" id="CHEBI:15378"/>
        <dbReference type="ChEBI" id="CHEBI:30013"/>
        <dbReference type="ChEBI" id="CHEBI:30616"/>
        <dbReference type="ChEBI" id="CHEBI:61977"/>
        <dbReference type="ChEBI" id="CHEBI:456216"/>
        <dbReference type="EC" id="2.7.11.1"/>
    </reaction>
</comment>
<keyword evidence="6 9" id="KW-0067">ATP-binding</keyword>
<evidence type="ECO:0000256" key="9">
    <source>
        <dbReference type="PROSITE-ProRule" id="PRU10141"/>
    </source>
</evidence>
<feature type="compositionally biased region" description="Basic and acidic residues" evidence="11">
    <location>
        <begin position="7"/>
        <end position="21"/>
    </location>
</feature>
<evidence type="ECO:0000313" key="15">
    <source>
        <dbReference type="Proteomes" id="UP000051952"/>
    </source>
</evidence>
<sequence length="493" mass="53809">MGAGAGKEGERPPVGGGDKDNTQQAPNKSPRAAAAAKDEGHTTTAAGVVAPNPNPAAAALTPQVTTLIPHASMEELLGAAGSGAKYIKKEMIGKGAFGEAFIVERSADKREFVAKLMDLRSMSPKDKRYAQTEILCLAHSDHFAIVHYIEHCVVDEDTVVIVMEFADHGDLYNNIRKGSLALSEREAGVYFVQLLLALDHIHRRRMIHRDIKSANVFMTSKGLLKLGDFGFSQKYDQTVSNPIATTFLGTPYYLAPEMWDGKRYGKKADMWAVGIVLFELLTTKRPFVASNMTDLRTKVLAGGFTVPDTLSRDMQDLVKRILTLDPAKRLSAQDALRTPLMQHYLVLLDRHVEESASIESEVKALVKKNIEDAQTAIKETIAGEEADGTAVHHEGTVYKESESGWKERYLILGEGKLTLTLAKGKEAAAKSDRSKEIHLDTVLSAVPVGGSDGSSKWVFAISTTTSAAIVMACKNQSERDEWVTKILQALEMN</sequence>
<dbReference type="InterPro" id="IPR011009">
    <property type="entry name" value="Kinase-like_dom_sf"/>
</dbReference>
<dbReference type="InterPro" id="IPR017441">
    <property type="entry name" value="Protein_kinase_ATP_BS"/>
</dbReference>
<dbReference type="InterPro" id="IPR008271">
    <property type="entry name" value="Ser/Thr_kinase_AS"/>
</dbReference>
<evidence type="ECO:0000256" key="10">
    <source>
        <dbReference type="RuleBase" id="RU000304"/>
    </source>
</evidence>
<dbReference type="PROSITE" id="PS00108">
    <property type="entry name" value="PROTEIN_KINASE_ST"/>
    <property type="match status" value="1"/>
</dbReference>
<evidence type="ECO:0000256" key="7">
    <source>
        <dbReference type="ARBA" id="ARBA00047899"/>
    </source>
</evidence>
<evidence type="ECO:0000256" key="1">
    <source>
        <dbReference type="ARBA" id="ARBA00012513"/>
    </source>
</evidence>
<feature type="binding site" evidence="9">
    <location>
        <position position="115"/>
    </location>
    <ligand>
        <name>ATP</name>
        <dbReference type="ChEBI" id="CHEBI:30616"/>
    </ligand>
</feature>
<feature type="domain" description="Protein kinase" evidence="13">
    <location>
        <begin position="86"/>
        <end position="341"/>
    </location>
</feature>
<reference evidence="15" key="1">
    <citation type="submission" date="2015-09" db="EMBL/GenBank/DDBJ databases">
        <authorList>
            <consortium name="Pathogen Informatics"/>
        </authorList>
    </citation>
    <scope>NUCLEOTIDE SEQUENCE [LARGE SCALE GENOMIC DNA]</scope>
    <source>
        <strain evidence="15">Lake Konstanz</strain>
    </source>
</reference>
<evidence type="ECO:0000313" key="14">
    <source>
        <dbReference type="EMBL" id="CUF58236.1"/>
    </source>
</evidence>
<keyword evidence="2 10" id="KW-0723">Serine/threonine-protein kinase</keyword>
<dbReference type="InterPro" id="IPR051131">
    <property type="entry name" value="NEK_Ser/Thr_kinase_NIMA"/>
</dbReference>
<evidence type="ECO:0000256" key="2">
    <source>
        <dbReference type="ARBA" id="ARBA00022527"/>
    </source>
</evidence>
<evidence type="ECO:0000259" key="13">
    <source>
        <dbReference type="PROSITE" id="PS50011"/>
    </source>
</evidence>
<dbReference type="CDD" id="cd00821">
    <property type="entry name" value="PH"/>
    <property type="match status" value="1"/>
</dbReference>
<evidence type="ECO:0000256" key="4">
    <source>
        <dbReference type="ARBA" id="ARBA00022741"/>
    </source>
</evidence>
<comment type="catalytic activity">
    <reaction evidence="8">
        <text>L-seryl-[protein] + ATP = O-phospho-L-seryl-[protein] + ADP + H(+)</text>
        <dbReference type="Rhea" id="RHEA:17989"/>
        <dbReference type="Rhea" id="RHEA-COMP:9863"/>
        <dbReference type="Rhea" id="RHEA-COMP:11604"/>
        <dbReference type="ChEBI" id="CHEBI:15378"/>
        <dbReference type="ChEBI" id="CHEBI:29999"/>
        <dbReference type="ChEBI" id="CHEBI:30616"/>
        <dbReference type="ChEBI" id="CHEBI:83421"/>
        <dbReference type="ChEBI" id="CHEBI:456216"/>
        <dbReference type="EC" id="2.7.11.1"/>
    </reaction>
</comment>
<dbReference type="SMART" id="SM00233">
    <property type="entry name" value="PH"/>
    <property type="match status" value="1"/>
</dbReference>
<dbReference type="PROSITE" id="PS50003">
    <property type="entry name" value="PH_DOMAIN"/>
    <property type="match status" value="1"/>
</dbReference>
<dbReference type="EMBL" id="CYKH01000361">
    <property type="protein sequence ID" value="CUF58236.1"/>
    <property type="molecule type" value="Genomic_DNA"/>
</dbReference>
<dbReference type="Pfam" id="PF00069">
    <property type="entry name" value="Pkinase"/>
    <property type="match status" value="1"/>
</dbReference>
<dbReference type="PROSITE" id="PS50011">
    <property type="entry name" value="PROTEIN_KINASE_DOM"/>
    <property type="match status" value="1"/>
</dbReference>
<dbReference type="SMART" id="SM00220">
    <property type="entry name" value="S_TKc"/>
    <property type="match status" value="1"/>
</dbReference>
<dbReference type="OrthoDB" id="4062651at2759"/>
<keyword evidence="5 14" id="KW-0418">Kinase</keyword>
<evidence type="ECO:0000256" key="5">
    <source>
        <dbReference type="ARBA" id="ARBA00022777"/>
    </source>
</evidence>
<dbReference type="PANTHER" id="PTHR44899:SF3">
    <property type="entry name" value="SERINE_THREONINE-PROTEIN KINASE NEK1"/>
    <property type="match status" value="1"/>
</dbReference>
<dbReference type="InterPro" id="IPR001849">
    <property type="entry name" value="PH_domain"/>
</dbReference>
<comment type="similarity">
    <text evidence="10">Belongs to the protein kinase superfamily.</text>
</comment>
<protein>
    <recommendedName>
        <fullName evidence="1">non-specific serine/threonine protein kinase</fullName>
        <ecNumber evidence="1">2.7.11.1</ecNumber>
    </recommendedName>
</protein>
<organism evidence="14 15">
    <name type="scientific">Bodo saltans</name>
    <name type="common">Flagellated protozoan</name>
    <dbReference type="NCBI Taxonomy" id="75058"/>
    <lineage>
        <taxon>Eukaryota</taxon>
        <taxon>Discoba</taxon>
        <taxon>Euglenozoa</taxon>
        <taxon>Kinetoplastea</taxon>
        <taxon>Metakinetoplastina</taxon>
        <taxon>Eubodonida</taxon>
        <taxon>Bodonidae</taxon>
        <taxon>Bodo</taxon>
    </lineage>
</organism>
<dbReference type="PANTHER" id="PTHR44899">
    <property type="entry name" value="CAMK FAMILY PROTEIN KINASE"/>
    <property type="match status" value="1"/>
</dbReference>
<dbReference type="SUPFAM" id="SSF50729">
    <property type="entry name" value="PH domain-like"/>
    <property type="match status" value="1"/>
</dbReference>
<dbReference type="AlphaFoldDB" id="A0A0S4IRZ7"/>
<dbReference type="OMA" id="EIMCLAH"/>
<feature type="region of interest" description="Disordered" evidence="11">
    <location>
        <begin position="1"/>
        <end position="50"/>
    </location>
</feature>
<dbReference type="Pfam" id="PF00169">
    <property type="entry name" value="PH"/>
    <property type="match status" value="1"/>
</dbReference>
<dbReference type="Gene3D" id="2.30.29.30">
    <property type="entry name" value="Pleckstrin-homology domain (PH domain)/Phosphotyrosine-binding domain (PTB)"/>
    <property type="match status" value="1"/>
</dbReference>
<keyword evidence="3" id="KW-0808">Transferase</keyword>
<name>A0A0S4IRZ7_BODSA</name>
<dbReference type="Proteomes" id="UP000051952">
    <property type="component" value="Unassembled WGS sequence"/>
</dbReference>
<accession>A0A0S4IRZ7</accession>
<gene>
    <name evidence="14" type="ORF">BSAL_63745</name>
</gene>
<dbReference type="PROSITE" id="PS00107">
    <property type="entry name" value="PROTEIN_KINASE_ATP"/>
    <property type="match status" value="1"/>
</dbReference>
<keyword evidence="4 9" id="KW-0547">Nucleotide-binding</keyword>
<evidence type="ECO:0000256" key="6">
    <source>
        <dbReference type="ARBA" id="ARBA00022840"/>
    </source>
</evidence>
<dbReference type="GO" id="GO:0005524">
    <property type="term" value="F:ATP binding"/>
    <property type="evidence" value="ECO:0007669"/>
    <property type="project" value="UniProtKB-UniRule"/>
</dbReference>
<feature type="domain" description="PH" evidence="12">
    <location>
        <begin position="390"/>
        <end position="491"/>
    </location>
</feature>
<dbReference type="InterPro" id="IPR011993">
    <property type="entry name" value="PH-like_dom_sf"/>
</dbReference>
<proteinExistence type="inferred from homology"/>
<dbReference type="InterPro" id="IPR000719">
    <property type="entry name" value="Prot_kinase_dom"/>
</dbReference>